<keyword evidence="3" id="KW-1185">Reference proteome</keyword>
<organism evidence="2 3">
    <name type="scientific">Thorsellia kenyensis</name>
    <dbReference type="NCBI Taxonomy" id="1549888"/>
    <lineage>
        <taxon>Bacteria</taxon>
        <taxon>Pseudomonadati</taxon>
        <taxon>Pseudomonadota</taxon>
        <taxon>Gammaproteobacteria</taxon>
        <taxon>Enterobacterales</taxon>
        <taxon>Thorselliaceae</taxon>
        <taxon>Thorsellia</taxon>
    </lineage>
</organism>
<gene>
    <name evidence="2" type="ORF">ACFFIT_01380</name>
</gene>
<proteinExistence type="predicted"/>
<dbReference type="Proteomes" id="UP001589758">
    <property type="component" value="Unassembled WGS sequence"/>
</dbReference>
<accession>A0ABV6C718</accession>
<feature type="domain" description="Excalibur calcium-binding" evidence="1">
    <location>
        <begin position="38"/>
        <end position="72"/>
    </location>
</feature>
<name>A0ABV6C718_9GAMM</name>
<evidence type="ECO:0000313" key="3">
    <source>
        <dbReference type="Proteomes" id="UP001589758"/>
    </source>
</evidence>
<reference evidence="2 3" key="1">
    <citation type="submission" date="2024-09" db="EMBL/GenBank/DDBJ databases">
        <authorList>
            <person name="Sun Q."/>
            <person name="Mori K."/>
        </authorList>
    </citation>
    <scope>NUCLEOTIDE SEQUENCE [LARGE SCALE GENOMIC DNA]</scope>
    <source>
        <strain evidence="2 3">CCM 8545</strain>
    </source>
</reference>
<evidence type="ECO:0000313" key="2">
    <source>
        <dbReference type="EMBL" id="MFC0178759.1"/>
    </source>
</evidence>
<comment type="caution">
    <text evidence="2">The sequence shown here is derived from an EMBL/GenBank/DDBJ whole genome shotgun (WGS) entry which is preliminary data.</text>
</comment>
<dbReference type="RefSeq" id="WP_385875695.1">
    <property type="nucleotide sequence ID" value="NZ_JBHLXE010000014.1"/>
</dbReference>
<dbReference type="InterPro" id="IPR008613">
    <property type="entry name" value="Excalibur_Ca-bd_domain"/>
</dbReference>
<evidence type="ECO:0000259" key="1">
    <source>
        <dbReference type="Pfam" id="PF05901"/>
    </source>
</evidence>
<sequence length="78" mass="8695">MKNFLMIIIFTTACLSASAETKTDKQDIQKIEKYDCTKKTCPQMVSCEEAMYKLKQCGMGKLDRDKDGVPCETICSGG</sequence>
<protein>
    <submittedName>
        <fullName evidence="2">Excalibur calcium-binding domain-containing protein</fullName>
    </submittedName>
</protein>
<dbReference type="EMBL" id="JBHLXE010000014">
    <property type="protein sequence ID" value="MFC0178759.1"/>
    <property type="molecule type" value="Genomic_DNA"/>
</dbReference>
<dbReference type="Pfam" id="PF05901">
    <property type="entry name" value="Excalibur"/>
    <property type="match status" value="1"/>
</dbReference>